<organism evidence="1 2">
    <name type="scientific">Digitaria exilis</name>
    <dbReference type="NCBI Taxonomy" id="1010633"/>
    <lineage>
        <taxon>Eukaryota</taxon>
        <taxon>Viridiplantae</taxon>
        <taxon>Streptophyta</taxon>
        <taxon>Embryophyta</taxon>
        <taxon>Tracheophyta</taxon>
        <taxon>Spermatophyta</taxon>
        <taxon>Magnoliopsida</taxon>
        <taxon>Liliopsida</taxon>
        <taxon>Poales</taxon>
        <taxon>Poaceae</taxon>
        <taxon>PACMAD clade</taxon>
        <taxon>Panicoideae</taxon>
        <taxon>Panicodae</taxon>
        <taxon>Paniceae</taxon>
        <taxon>Anthephorinae</taxon>
        <taxon>Digitaria</taxon>
    </lineage>
</organism>
<dbReference type="OrthoDB" id="693487at2759"/>
<comment type="caution">
    <text evidence="1">The sequence shown here is derived from an EMBL/GenBank/DDBJ whole genome shotgun (WGS) entry which is preliminary data.</text>
</comment>
<protein>
    <submittedName>
        <fullName evidence="1">Uncharacterized protein</fullName>
    </submittedName>
</protein>
<dbReference type="Proteomes" id="UP000636709">
    <property type="component" value="Unassembled WGS sequence"/>
</dbReference>
<keyword evidence="2" id="KW-1185">Reference proteome</keyword>
<dbReference type="AlphaFoldDB" id="A0A835BG00"/>
<sequence>MASGGRCRRRRSWIRRHRRGGSKLEGCGGGNDDAPNKLGSCSSGEWISVRGHRIKLRGRMRVDGNGDIYIPDSEDEEPAVEVEAGDVEVANLGGALVAANGLQIGDGVKSDGLDLATESVPADAVKVATEVDAVGGIKVAPDMATDEEMHPEVAARLKKALAHMDPTFHDLFVSMYKVMVPAFFKP</sequence>
<accession>A0A835BG00</accession>
<proteinExistence type="predicted"/>
<dbReference type="EMBL" id="JACEFO010001880">
    <property type="protein sequence ID" value="KAF8696801.1"/>
    <property type="molecule type" value="Genomic_DNA"/>
</dbReference>
<evidence type="ECO:0000313" key="2">
    <source>
        <dbReference type="Proteomes" id="UP000636709"/>
    </source>
</evidence>
<reference evidence="1" key="1">
    <citation type="submission" date="2020-07" db="EMBL/GenBank/DDBJ databases">
        <title>Genome sequence and genetic diversity analysis of an under-domesticated orphan crop, white fonio (Digitaria exilis).</title>
        <authorList>
            <person name="Bennetzen J.L."/>
            <person name="Chen S."/>
            <person name="Ma X."/>
            <person name="Wang X."/>
            <person name="Yssel A.E.J."/>
            <person name="Chaluvadi S.R."/>
            <person name="Johnson M."/>
            <person name="Gangashetty P."/>
            <person name="Hamidou F."/>
            <person name="Sanogo M.D."/>
            <person name="Zwaenepoel A."/>
            <person name="Wallace J."/>
            <person name="Van De Peer Y."/>
            <person name="Van Deynze A."/>
        </authorList>
    </citation>
    <scope>NUCLEOTIDE SEQUENCE</scope>
    <source>
        <tissue evidence="1">Leaves</tissue>
    </source>
</reference>
<evidence type="ECO:0000313" key="1">
    <source>
        <dbReference type="EMBL" id="KAF8696801.1"/>
    </source>
</evidence>
<name>A0A835BG00_9POAL</name>
<gene>
    <name evidence="1" type="ORF">HU200_036438</name>
</gene>